<accession>A0A1A8WW56</accession>
<reference evidence="2" key="1">
    <citation type="submission" date="2016-05" db="EMBL/GenBank/DDBJ databases">
        <authorList>
            <person name="Naeem Raeece"/>
        </authorList>
    </citation>
    <scope>NUCLEOTIDE SEQUENCE [LARGE SCALE GENOMIC DNA]</scope>
</reference>
<sequence>MRNPPFSSFRLFSLPMLRDFFNVMRYEALPKKLIENVIKTGTFCRTMLPVFIPICMYQYIRQVDKDRYAEELLYEYAQSDDLKGFFDSSMKHKNRKNWKIQYDLYLIDKAVNSNDCNGQNSPTGFNCGTCLRMGMCDLMGLLDDEWRHQRQIAKTGEKQNINMRDISVHIIFQNKCLREEEKKKKKMSMMND</sequence>
<dbReference type="AlphaFoldDB" id="A0A1A8WW56"/>
<dbReference type="EMBL" id="FLQV01000607">
    <property type="protein sequence ID" value="SBS96581.1"/>
    <property type="molecule type" value="Genomic_DNA"/>
</dbReference>
<dbReference type="Proteomes" id="UP000078546">
    <property type="component" value="Unassembled WGS sequence"/>
</dbReference>
<name>A0A1A8WW56_PLAOA</name>
<protein>
    <submittedName>
        <fullName evidence="1">Uncharacterized protein</fullName>
    </submittedName>
</protein>
<evidence type="ECO:0000313" key="2">
    <source>
        <dbReference type="Proteomes" id="UP000078546"/>
    </source>
</evidence>
<proteinExistence type="predicted"/>
<gene>
    <name evidence="1" type="ORF">POVCU1_033050</name>
</gene>
<evidence type="ECO:0000313" key="1">
    <source>
        <dbReference type="EMBL" id="SBS96581.1"/>
    </source>
</evidence>
<organism evidence="1 2">
    <name type="scientific">Plasmodium ovale curtisi</name>
    <dbReference type="NCBI Taxonomy" id="864141"/>
    <lineage>
        <taxon>Eukaryota</taxon>
        <taxon>Sar</taxon>
        <taxon>Alveolata</taxon>
        <taxon>Apicomplexa</taxon>
        <taxon>Aconoidasida</taxon>
        <taxon>Haemosporida</taxon>
        <taxon>Plasmodiidae</taxon>
        <taxon>Plasmodium</taxon>
        <taxon>Plasmodium (Plasmodium)</taxon>
    </lineage>
</organism>